<organism evidence="3">
    <name type="scientific">Pandoravirus neocaledonia</name>
    <dbReference type="NCBI Taxonomy" id="2107708"/>
    <lineage>
        <taxon>Viruses</taxon>
        <taxon>Pandoravirus</taxon>
    </lineage>
</organism>
<dbReference type="GeneID" id="36842435"/>
<dbReference type="KEGG" id="vg:36842435"/>
<dbReference type="RefSeq" id="YP_009481725.1">
    <property type="nucleotide sequence ID" value="NC_037666.1"/>
</dbReference>
<feature type="compositionally biased region" description="Basic residues" evidence="2">
    <location>
        <begin position="186"/>
        <end position="215"/>
    </location>
</feature>
<sequence>MTTRSLLQLDEIDVDGRDAGVGSFFGARNAAPAYDAFAALDPLDDDYDSADDHHGNDRSGSVGGNGNDHHNNNVDARAARKSHNGQQYVDRAQAFEQGRNDRRLSGAARAVGQPQHAAHDPFALGAGTSAGVGDGDRLPSRGERTTACFGVAPSARADGASGNSRASNMSDCTASADGQDENGLFGHRHHHHHQNHENHHQHHLRGHHHRHHQQHQHAPEPRHETLPFAAPFLAPSPRVAPGLSRGPTATDTMMGSAPDHASDLRDARRAYMEATEQLAERQRAYEIEREETIKKMDARHKLSVLPLHEAAAAAQDRMRAAAGALQRQFDRRIVELEADSALDHEARAARIALVERARVAALHPDDAYGRRERAAATAAMNSTFGLMSMVDSLLGGGAGRDGVFVRGAGGPAPFVRIVPFQSVASPRHQPQQQAPSSQRRASPSASAVRIEEID</sequence>
<evidence type="ECO:0000256" key="1">
    <source>
        <dbReference type="SAM" id="Coils"/>
    </source>
</evidence>
<accession>A0A2U7UBF8</accession>
<feature type="region of interest" description="Disordered" evidence="2">
    <location>
        <begin position="156"/>
        <end position="175"/>
    </location>
</feature>
<reference evidence="3" key="1">
    <citation type="journal article" date="2018" name="Nat. Commun.">
        <title>Diversity and evolution of the emerging Pandoraviridae family.</title>
        <authorList>
            <person name="Legendre M."/>
            <person name="Fabre E."/>
            <person name="Poirot O."/>
            <person name="Jeudy S."/>
            <person name="Lartigue A."/>
            <person name="Alempic J.M."/>
            <person name="Beucher L."/>
            <person name="Philippe N."/>
            <person name="Bertaux L."/>
            <person name="Christo-Foroux E."/>
            <person name="Labadie K."/>
            <person name="Coute Y."/>
            <person name="Abergel C."/>
            <person name="Claverie J.M."/>
        </authorList>
    </citation>
    <scope>NUCLEOTIDE SEQUENCE [LARGE SCALE GENOMIC DNA]</scope>
    <source>
        <strain evidence="3">Neocaledonia</strain>
    </source>
</reference>
<feature type="region of interest" description="Disordered" evidence="2">
    <location>
        <begin position="424"/>
        <end position="454"/>
    </location>
</feature>
<dbReference type="Proteomes" id="UP000249287">
    <property type="component" value="Segment"/>
</dbReference>
<feature type="coiled-coil region" evidence="1">
    <location>
        <begin position="264"/>
        <end position="291"/>
    </location>
</feature>
<protein>
    <submittedName>
        <fullName evidence="3">Uncharacterized protein</fullName>
    </submittedName>
</protein>
<gene>
    <name evidence="3" type="ORF">pneo_cds_115</name>
</gene>
<feature type="region of interest" description="Disordered" evidence="2">
    <location>
        <begin position="48"/>
        <end position="73"/>
    </location>
</feature>
<feature type="compositionally biased region" description="Polar residues" evidence="2">
    <location>
        <begin position="161"/>
        <end position="173"/>
    </location>
</feature>
<evidence type="ECO:0000256" key="2">
    <source>
        <dbReference type="SAM" id="MobiDB-lite"/>
    </source>
</evidence>
<feature type="compositionally biased region" description="Low complexity" evidence="2">
    <location>
        <begin position="424"/>
        <end position="447"/>
    </location>
</feature>
<evidence type="ECO:0000313" key="3">
    <source>
        <dbReference type="EMBL" id="AVK75722.1"/>
    </source>
</evidence>
<name>A0A2U7UBF8_9VIRU</name>
<feature type="region of interest" description="Disordered" evidence="2">
    <location>
        <begin position="186"/>
        <end position="221"/>
    </location>
</feature>
<keyword evidence="1" id="KW-0175">Coiled coil</keyword>
<proteinExistence type="predicted"/>
<dbReference type="EMBL" id="MG011690">
    <property type="protein sequence ID" value="AVK75722.1"/>
    <property type="molecule type" value="Genomic_DNA"/>
</dbReference>